<name>A0AAN5A0K8_9RHOB</name>
<reference evidence="3 4" key="2">
    <citation type="submission" date="2016-10" db="EMBL/GenBank/DDBJ databases">
        <authorList>
            <person name="Varghese N."/>
            <person name="Submissions S."/>
        </authorList>
    </citation>
    <scope>NUCLEOTIDE SEQUENCE [LARGE SCALE GENOMIC DNA]</scope>
    <source>
        <strain evidence="3 4">DSM 24802</strain>
    </source>
</reference>
<reference evidence="2" key="1">
    <citation type="journal article" date="2014" name="Int. J. Syst. Evol. Microbiol.">
        <title>Complete genome sequence of Corynebacterium casei LMG S-19264T (=DSM 44701T), isolated from a smear-ripened cheese.</title>
        <authorList>
            <consortium name="US DOE Joint Genome Institute (JGI-PGF)"/>
            <person name="Walter F."/>
            <person name="Albersmeier A."/>
            <person name="Kalinowski J."/>
            <person name="Ruckert C."/>
        </authorList>
    </citation>
    <scope>NUCLEOTIDE SEQUENCE</scope>
    <source>
        <strain evidence="2">CGMCC 1.10859</strain>
    </source>
</reference>
<dbReference type="Proteomes" id="UP000199541">
    <property type="component" value="Unassembled WGS sequence"/>
</dbReference>
<protein>
    <recommendedName>
        <fullName evidence="6">DUF1850 domain-containing protein</fullName>
    </recommendedName>
</protein>
<sequence length="124" mass="12736">MSAACLMVGAKAVTLASALFTLSWTHSVEKTGWSETYAVTARGLQLTQARVMGSGAGMDPGPGAVLKGDWWVWKPTLGPVPDLVLAASGATVGGWHLCQGAWPGSDCRTLGRTAGAPIVLRPCG</sequence>
<comment type="caution">
    <text evidence="2">The sequence shown here is derived from an EMBL/GenBank/DDBJ whole genome shotgun (WGS) entry which is preliminary data.</text>
</comment>
<evidence type="ECO:0000313" key="3">
    <source>
        <dbReference type="EMBL" id="SDX39580.1"/>
    </source>
</evidence>
<reference evidence="2" key="3">
    <citation type="submission" date="2023-06" db="EMBL/GenBank/DDBJ databases">
        <authorList>
            <person name="Sun Q."/>
            <person name="Zhou Y."/>
        </authorList>
    </citation>
    <scope>NUCLEOTIDE SEQUENCE</scope>
    <source>
        <strain evidence="2">CGMCC 1.10859</strain>
    </source>
</reference>
<keyword evidence="1" id="KW-0732">Signal</keyword>
<organism evidence="2 5">
    <name type="scientific">Allgaiera indica</name>
    <dbReference type="NCBI Taxonomy" id="765699"/>
    <lineage>
        <taxon>Bacteria</taxon>
        <taxon>Pseudomonadati</taxon>
        <taxon>Pseudomonadota</taxon>
        <taxon>Alphaproteobacteria</taxon>
        <taxon>Rhodobacterales</taxon>
        <taxon>Paracoccaceae</taxon>
        <taxon>Allgaiera</taxon>
    </lineage>
</organism>
<accession>A0AAN5A0K8</accession>
<feature type="chain" id="PRO_5043027795" description="DUF1850 domain-containing protein" evidence="1">
    <location>
        <begin position="19"/>
        <end position="124"/>
    </location>
</feature>
<proteinExistence type="predicted"/>
<gene>
    <name evidence="2" type="ORF">GCM10008024_31030</name>
    <name evidence="3" type="ORF">SAMN05444006_11530</name>
</gene>
<feature type="signal peptide" evidence="1">
    <location>
        <begin position="1"/>
        <end position="18"/>
    </location>
</feature>
<evidence type="ECO:0000313" key="2">
    <source>
        <dbReference type="EMBL" id="GHE04306.1"/>
    </source>
</evidence>
<keyword evidence="4" id="KW-1185">Reference proteome</keyword>
<evidence type="ECO:0008006" key="6">
    <source>
        <dbReference type="Google" id="ProtNLM"/>
    </source>
</evidence>
<evidence type="ECO:0000313" key="4">
    <source>
        <dbReference type="Proteomes" id="UP000199541"/>
    </source>
</evidence>
<dbReference type="RefSeq" id="WP_035837471.1">
    <property type="nucleotide sequence ID" value="NZ_BNAB01000016.1"/>
</dbReference>
<dbReference type="Proteomes" id="UP000634647">
    <property type="component" value="Unassembled WGS sequence"/>
</dbReference>
<evidence type="ECO:0000256" key="1">
    <source>
        <dbReference type="SAM" id="SignalP"/>
    </source>
</evidence>
<evidence type="ECO:0000313" key="5">
    <source>
        <dbReference type="Proteomes" id="UP000634647"/>
    </source>
</evidence>
<dbReference type="Pfam" id="PF08905">
    <property type="entry name" value="DUF1850"/>
    <property type="match status" value="1"/>
</dbReference>
<dbReference type="EMBL" id="FNOB01000015">
    <property type="protein sequence ID" value="SDX39580.1"/>
    <property type="molecule type" value="Genomic_DNA"/>
</dbReference>
<dbReference type="InterPro" id="IPR015001">
    <property type="entry name" value="DUF1850"/>
</dbReference>
<dbReference type="AlphaFoldDB" id="A0AAN5A0K8"/>
<dbReference type="EMBL" id="BNAB01000016">
    <property type="protein sequence ID" value="GHE04306.1"/>
    <property type="molecule type" value="Genomic_DNA"/>
</dbReference>